<organism evidence="2 3">
    <name type="scientific">Puccinia striiformis</name>
    <dbReference type="NCBI Taxonomy" id="27350"/>
    <lineage>
        <taxon>Eukaryota</taxon>
        <taxon>Fungi</taxon>
        <taxon>Dikarya</taxon>
        <taxon>Basidiomycota</taxon>
        <taxon>Pucciniomycotina</taxon>
        <taxon>Pucciniomycetes</taxon>
        <taxon>Pucciniales</taxon>
        <taxon>Pucciniaceae</taxon>
        <taxon>Puccinia</taxon>
    </lineage>
</organism>
<evidence type="ECO:0000256" key="1">
    <source>
        <dbReference type="SAM" id="MobiDB-lite"/>
    </source>
</evidence>
<proteinExistence type="predicted"/>
<comment type="caution">
    <text evidence="2">The sequence shown here is derived from an EMBL/GenBank/DDBJ whole genome shotgun (WGS) entry which is preliminary data.</text>
</comment>
<protein>
    <submittedName>
        <fullName evidence="2">Uncharacterized protein</fullName>
    </submittedName>
</protein>
<reference evidence="2 3" key="1">
    <citation type="submission" date="2017-12" db="EMBL/GenBank/DDBJ databases">
        <title>Gene loss provides genomic basis for host adaptation in cereal stripe rust fungi.</title>
        <authorList>
            <person name="Xia C."/>
        </authorList>
    </citation>
    <scope>NUCLEOTIDE SEQUENCE [LARGE SCALE GENOMIC DNA]</scope>
    <source>
        <strain evidence="2 3">93TX-2</strain>
    </source>
</reference>
<dbReference type="GO" id="GO:0003676">
    <property type="term" value="F:nucleic acid binding"/>
    <property type="evidence" value="ECO:0007669"/>
    <property type="project" value="InterPro"/>
</dbReference>
<dbReference type="VEuPathDB" id="FungiDB:PSHT_12495"/>
<reference evidence="3" key="3">
    <citation type="journal article" date="2018" name="Mol. Plant Microbe Interact.">
        <title>Genome sequence resources for the wheat stripe rust pathogen (Puccinia striiformis f. sp. tritici) and the barley stripe rust pathogen (Puccinia striiformis f. sp. hordei).</title>
        <authorList>
            <person name="Xia C."/>
            <person name="Wang M."/>
            <person name="Yin C."/>
            <person name="Cornejo O.E."/>
            <person name="Hulbert S.H."/>
            <person name="Chen X."/>
        </authorList>
    </citation>
    <scope>NUCLEOTIDE SEQUENCE [LARGE SCALE GENOMIC DNA]</scope>
    <source>
        <strain evidence="3">93TX-2</strain>
    </source>
</reference>
<dbReference type="VEuPathDB" id="FungiDB:PSTT_12613"/>
<dbReference type="AlphaFoldDB" id="A0A2S4UW70"/>
<dbReference type="EMBL" id="PKSM01000230">
    <property type="protein sequence ID" value="POW01516.1"/>
    <property type="molecule type" value="Genomic_DNA"/>
</dbReference>
<dbReference type="SUPFAM" id="SSF54928">
    <property type="entry name" value="RNA-binding domain, RBD"/>
    <property type="match status" value="1"/>
</dbReference>
<name>A0A2S4UW70_9BASI</name>
<sequence length="147" mass="16125">MAFEEFGQIEECTLIQKYQHREIQVSAVIHFASIGQDVHAASVMDGVTADGISLQVAIIPKLVGKLRRQAGASPGRRKRFPTAWRLSRPSKVLHDGLEAPTARRKASPTSWSFSRPSKTLPDRLEALQAVKAIPEGLEALQAVENDS</sequence>
<evidence type="ECO:0000313" key="2">
    <source>
        <dbReference type="EMBL" id="POW01516.1"/>
    </source>
</evidence>
<accession>A0A2S4UW70</accession>
<dbReference type="Proteomes" id="UP000238274">
    <property type="component" value="Unassembled WGS sequence"/>
</dbReference>
<keyword evidence="3" id="KW-1185">Reference proteome</keyword>
<evidence type="ECO:0000313" key="3">
    <source>
        <dbReference type="Proteomes" id="UP000238274"/>
    </source>
</evidence>
<feature type="compositionally biased region" description="Polar residues" evidence="1">
    <location>
        <begin position="107"/>
        <end position="117"/>
    </location>
</feature>
<feature type="region of interest" description="Disordered" evidence="1">
    <location>
        <begin position="95"/>
        <end position="117"/>
    </location>
</feature>
<reference evidence="3" key="2">
    <citation type="journal article" date="2018" name="BMC Genomics">
        <title>Genomic insights into host adaptation between the wheat stripe rust pathogen (Puccinia striiformis f. sp. tritici) and the barley stripe rust pathogen (Puccinia striiformis f. sp. hordei).</title>
        <authorList>
            <person name="Xia C."/>
            <person name="Wang M."/>
            <person name="Yin C."/>
            <person name="Cornejo O.E."/>
            <person name="Hulbert S.H."/>
            <person name="Chen X."/>
        </authorList>
    </citation>
    <scope>NUCLEOTIDE SEQUENCE [LARGE SCALE GENOMIC DNA]</scope>
    <source>
        <strain evidence="3">93TX-2</strain>
    </source>
</reference>
<gene>
    <name evidence="2" type="ORF">PSHT_12495</name>
</gene>
<dbReference type="InterPro" id="IPR035979">
    <property type="entry name" value="RBD_domain_sf"/>
</dbReference>
<dbReference type="OrthoDB" id="6159137at2759"/>